<sequence>MEGSNSTPTAASGRSKAAKSRNTDVRKEQNRVASRAYREKRRQKLALLDELLKSDSCADSMSSVSDETDAAQTPLSISQSRHASKSPAPPTLPTIPVAAQWPPVAQAMGSSGPTFGQETYASYWMDCFDRPGDFVTANTTYSHPFIPTDVDGSNLGTSSSQYITPIPSIPSMPSTPQFPAESEPSDRNLAPYHTSSLPSNSVHDLPSLPGYDSVEIPALESDMMNALESLAKLNDAQQQQILTLIQKKRSASQSMGSDHSFHPRLADYHAGAPTSVHKQRHAIHHTPW</sequence>
<dbReference type="CDD" id="cd14688">
    <property type="entry name" value="bZIP_YAP"/>
    <property type="match status" value="1"/>
</dbReference>
<reference evidence="3" key="1">
    <citation type="submission" date="2023-10" db="EMBL/GenBank/DDBJ databases">
        <authorList>
            <person name="Hackl T."/>
        </authorList>
    </citation>
    <scope>NUCLEOTIDE SEQUENCE</scope>
</reference>
<comment type="caution">
    <text evidence="3">The sequence shown here is derived from an EMBL/GenBank/DDBJ whole genome shotgun (WGS) entry which is preliminary data.</text>
</comment>
<feature type="region of interest" description="Disordered" evidence="1">
    <location>
        <begin position="149"/>
        <end position="208"/>
    </location>
</feature>
<feature type="compositionally biased region" description="Polar residues" evidence="1">
    <location>
        <begin position="193"/>
        <end position="202"/>
    </location>
</feature>
<evidence type="ECO:0000313" key="4">
    <source>
        <dbReference type="Proteomes" id="UP001295740"/>
    </source>
</evidence>
<dbReference type="PROSITE" id="PS00036">
    <property type="entry name" value="BZIP_BASIC"/>
    <property type="match status" value="1"/>
</dbReference>
<feature type="compositionally biased region" description="Polar residues" evidence="1">
    <location>
        <begin position="70"/>
        <end position="81"/>
    </location>
</feature>
<feature type="compositionally biased region" description="Low complexity" evidence="1">
    <location>
        <begin position="163"/>
        <end position="175"/>
    </location>
</feature>
<feature type="compositionally biased region" description="Basic and acidic residues" evidence="1">
    <location>
        <begin position="21"/>
        <end position="30"/>
    </location>
</feature>
<name>A0AAI8VCD5_9PEZI</name>
<feature type="domain" description="BZIP" evidence="2">
    <location>
        <begin position="26"/>
        <end position="40"/>
    </location>
</feature>
<feature type="region of interest" description="Disordered" evidence="1">
    <location>
        <begin position="56"/>
        <end position="96"/>
    </location>
</feature>
<dbReference type="GO" id="GO:0003700">
    <property type="term" value="F:DNA-binding transcription factor activity"/>
    <property type="evidence" value="ECO:0007669"/>
    <property type="project" value="InterPro"/>
</dbReference>
<protein>
    <submittedName>
        <fullName evidence="3">Uu.00g046590.m01.CDS01</fullName>
    </submittedName>
</protein>
<accession>A0AAI8VCD5</accession>
<evidence type="ECO:0000313" key="3">
    <source>
        <dbReference type="EMBL" id="CAJ2501806.1"/>
    </source>
</evidence>
<dbReference type="Gene3D" id="1.20.5.170">
    <property type="match status" value="1"/>
</dbReference>
<dbReference type="AlphaFoldDB" id="A0AAI8VCD5"/>
<dbReference type="Proteomes" id="UP001295740">
    <property type="component" value="Unassembled WGS sequence"/>
</dbReference>
<organism evidence="3 4">
    <name type="scientific">Anthostomella pinea</name>
    <dbReference type="NCBI Taxonomy" id="933095"/>
    <lineage>
        <taxon>Eukaryota</taxon>
        <taxon>Fungi</taxon>
        <taxon>Dikarya</taxon>
        <taxon>Ascomycota</taxon>
        <taxon>Pezizomycotina</taxon>
        <taxon>Sordariomycetes</taxon>
        <taxon>Xylariomycetidae</taxon>
        <taxon>Xylariales</taxon>
        <taxon>Xylariaceae</taxon>
        <taxon>Anthostomella</taxon>
    </lineage>
</organism>
<gene>
    <name evidence="3" type="ORF">KHLLAP_LOCUS2274</name>
</gene>
<evidence type="ECO:0000259" key="2">
    <source>
        <dbReference type="PROSITE" id="PS00036"/>
    </source>
</evidence>
<proteinExistence type="predicted"/>
<feature type="compositionally biased region" description="Low complexity" evidence="1">
    <location>
        <begin position="56"/>
        <end position="65"/>
    </location>
</feature>
<keyword evidence="4" id="KW-1185">Reference proteome</keyword>
<evidence type="ECO:0000256" key="1">
    <source>
        <dbReference type="SAM" id="MobiDB-lite"/>
    </source>
</evidence>
<dbReference type="InterPro" id="IPR004827">
    <property type="entry name" value="bZIP"/>
</dbReference>
<feature type="region of interest" description="Disordered" evidence="1">
    <location>
        <begin position="1"/>
        <end position="40"/>
    </location>
</feature>
<dbReference type="EMBL" id="CAUWAG010000003">
    <property type="protein sequence ID" value="CAJ2501806.1"/>
    <property type="molecule type" value="Genomic_DNA"/>
</dbReference>